<dbReference type="CDD" id="cd06464">
    <property type="entry name" value="ACD_sHsps-like"/>
    <property type="match status" value="1"/>
</dbReference>
<dbReference type="AlphaFoldDB" id="A0A3D4Z745"/>
<dbReference type="PANTHER" id="PTHR11527">
    <property type="entry name" value="HEAT-SHOCK PROTEIN 20 FAMILY MEMBER"/>
    <property type="match status" value="1"/>
</dbReference>
<dbReference type="InterPro" id="IPR008978">
    <property type="entry name" value="HSP20-like_chaperone"/>
</dbReference>
<sequence length="143" mass="16865">MNMVRRNSEIKPFYSNFLDDFLNTGLSAFEDRRGVPALNVKEDEKELALELRVPGMKKEDIHLDYKDGILTISGEKNEEKEEKDRDKYLRREFTSYSFHRSFELPEERYDVAKAQAAYKDGILEVTLPKKEQKDKVSRQIEVK</sequence>
<evidence type="ECO:0000256" key="1">
    <source>
        <dbReference type="PROSITE-ProRule" id="PRU00285"/>
    </source>
</evidence>
<dbReference type="InterPro" id="IPR031107">
    <property type="entry name" value="Small_HSP"/>
</dbReference>
<dbReference type="Gene3D" id="2.60.40.790">
    <property type="match status" value="1"/>
</dbReference>
<dbReference type="InterPro" id="IPR002068">
    <property type="entry name" value="A-crystallin/Hsp20_dom"/>
</dbReference>
<protein>
    <submittedName>
        <fullName evidence="3">Hsp20/alpha crystallin family protein</fullName>
    </submittedName>
</protein>
<gene>
    <name evidence="3" type="ORF">DXA53_14715</name>
</gene>
<evidence type="ECO:0000256" key="2">
    <source>
        <dbReference type="RuleBase" id="RU003616"/>
    </source>
</evidence>
<evidence type="ECO:0000313" key="4">
    <source>
        <dbReference type="Proteomes" id="UP000284434"/>
    </source>
</evidence>
<dbReference type="SUPFAM" id="SSF49764">
    <property type="entry name" value="HSP20-like chaperones"/>
    <property type="match status" value="1"/>
</dbReference>
<dbReference type="PROSITE" id="PS01031">
    <property type="entry name" value="SHSP"/>
    <property type="match status" value="1"/>
</dbReference>
<evidence type="ECO:0000313" key="3">
    <source>
        <dbReference type="EMBL" id="RGY04726.1"/>
    </source>
</evidence>
<dbReference type="EMBL" id="QSCO01000022">
    <property type="protein sequence ID" value="RGY04726.1"/>
    <property type="molecule type" value="Genomic_DNA"/>
</dbReference>
<reference evidence="3 4" key="1">
    <citation type="submission" date="2018-08" db="EMBL/GenBank/DDBJ databases">
        <title>A genome reference for cultivated species of the human gut microbiota.</title>
        <authorList>
            <person name="Zou Y."/>
            <person name="Xue W."/>
            <person name="Luo G."/>
        </authorList>
    </citation>
    <scope>NUCLEOTIDE SEQUENCE [LARGE SCALE GENOMIC DNA]</scope>
    <source>
        <strain evidence="3 4">OF03-11</strain>
    </source>
</reference>
<dbReference type="Pfam" id="PF00011">
    <property type="entry name" value="HSP20"/>
    <property type="match status" value="1"/>
</dbReference>
<comment type="similarity">
    <text evidence="1 2">Belongs to the small heat shock protein (HSP20) family.</text>
</comment>
<accession>A0A3D4Z745</accession>
<name>A0A3D4Z745_9BACT</name>
<proteinExistence type="inferred from homology"/>
<comment type="caution">
    <text evidence="3">The sequence shown here is derived from an EMBL/GenBank/DDBJ whole genome shotgun (WGS) entry which is preliminary data.</text>
</comment>
<dbReference type="OMA" id="PWQEMNT"/>
<dbReference type="Proteomes" id="UP000284434">
    <property type="component" value="Unassembled WGS sequence"/>
</dbReference>
<organism evidence="3 4">
    <name type="scientific">Odoribacter splanchnicus</name>
    <dbReference type="NCBI Taxonomy" id="28118"/>
    <lineage>
        <taxon>Bacteria</taxon>
        <taxon>Pseudomonadati</taxon>
        <taxon>Bacteroidota</taxon>
        <taxon>Bacteroidia</taxon>
        <taxon>Bacteroidales</taxon>
        <taxon>Odoribacteraceae</taxon>
        <taxon>Odoribacter</taxon>
    </lineage>
</organism>